<dbReference type="EMBL" id="JBIHMK010000046">
    <property type="protein sequence ID" value="MFH0249317.1"/>
    <property type="molecule type" value="Genomic_DNA"/>
</dbReference>
<dbReference type="RefSeq" id="WP_394631164.1">
    <property type="nucleotide sequence ID" value="NZ_JBIHMK010000046.1"/>
</dbReference>
<comment type="caution">
    <text evidence="1">The sequence shown here is derived from an EMBL/GenBank/DDBJ whole genome shotgun (WGS) entry which is preliminary data.</text>
</comment>
<keyword evidence="2" id="KW-1185">Reference proteome</keyword>
<dbReference type="Proteomes" id="UP001607069">
    <property type="component" value="Unassembled WGS sequence"/>
</dbReference>
<name>A0ABW7HTZ9_9ACTN</name>
<organism evidence="1 2">
    <name type="scientific">Streptomyces chitinivorans</name>
    <dbReference type="NCBI Taxonomy" id="1257027"/>
    <lineage>
        <taxon>Bacteria</taxon>
        <taxon>Bacillati</taxon>
        <taxon>Actinomycetota</taxon>
        <taxon>Actinomycetes</taxon>
        <taxon>Kitasatosporales</taxon>
        <taxon>Streptomycetaceae</taxon>
        <taxon>Streptomyces</taxon>
    </lineage>
</organism>
<reference evidence="1 2" key="1">
    <citation type="submission" date="2024-10" db="EMBL/GenBank/DDBJ databases">
        <authorList>
            <person name="Cho J.-C."/>
        </authorList>
    </citation>
    <scope>NUCLEOTIDE SEQUENCE [LARGE SCALE GENOMIC DNA]</scope>
    <source>
        <strain evidence="1 2">KCTC29696</strain>
    </source>
</reference>
<evidence type="ECO:0000313" key="2">
    <source>
        <dbReference type="Proteomes" id="UP001607069"/>
    </source>
</evidence>
<gene>
    <name evidence="1" type="ORF">ACG5V6_13960</name>
</gene>
<sequence length="48" mass="5213">MLAERTFLVVVSTPDLDSAHRIFSASHATPNCSGNWTRGRASTPRPSN</sequence>
<protein>
    <submittedName>
        <fullName evidence="1">Uncharacterized protein</fullName>
    </submittedName>
</protein>
<evidence type="ECO:0000313" key="1">
    <source>
        <dbReference type="EMBL" id="MFH0249317.1"/>
    </source>
</evidence>
<proteinExistence type="predicted"/>
<accession>A0ABW7HTZ9</accession>